<dbReference type="KEGG" id="mno:Mnod_0930"/>
<dbReference type="Proteomes" id="UP000008207">
    <property type="component" value="Chromosome"/>
</dbReference>
<gene>
    <name evidence="1" type="ordered locus">Mnod_0930</name>
</gene>
<dbReference type="HOGENOM" id="CLU_2206938_0_0_5"/>
<dbReference type="STRING" id="460265.Mnod_0930"/>
<name>B8IGP8_METNO</name>
<keyword evidence="2" id="KW-1185">Reference proteome</keyword>
<reference evidence="1 2" key="1">
    <citation type="submission" date="2009-01" db="EMBL/GenBank/DDBJ databases">
        <title>Complete sequence of chromosome of Methylobacterium nodulans ORS 2060.</title>
        <authorList>
            <consortium name="US DOE Joint Genome Institute"/>
            <person name="Lucas S."/>
            <person name="Copeland A."/>
            <person name="Lapidus A."/>
            <person name="Glavina del Rio T."/>
            <person name="Dalin E."/>
            <person name="Tice H."/>
            <person name="Bruce D."/>
            <person name="Goodwin L."/>
            <person name="Pitluck S."/>
            <person name="Sims D."/>
            <person name="Brettin T."/>
            <person name="Detter J.C."/>
            <person name="Han C."/>
            <person name="Larimer F."/>
            <person name="Land M."/>
            <person name="Hauser L."/>
            <person name="Kyrpides N."/>
            <person name="Ivanova N."/>
            <person name="Marx C.J."/>
            <person name="Richardson P."/>
        </authorList>
    </citation>
    <scope>NUCLEOTIDE SEQUENCE [LARGE SCALE GENOMIC DNA]</scope>
    <source>
        <strain evidence="2">LMG 21967 / CNCM I-2342 / ORS 2060</strain>
    </source>
</reference>
<sequence length="107" mass="12169">MPDEVREHLVTEFGTATVVDASHVTGPERHPDAVGQAWAISHAQGEDRPWRCRRFEIMPTGNVRMTRFGEYRTRRLVLAAYNRLAQAQIITTTEISRPPVPFRVTSP</sequence>
<organism evidence="1 2">
    <name type="scientific">Methylobacterium nodulans (strain LMG 21967 / CNCM I-2342 / ORS 2060)</name>
    <dbReference type="NCBI Taxonomy" id="460265"/>
    <lineage>
        <taxon>Bacteria</taxon>
        <taxon>Pseudomonadati</taxon>
        <taxon>Pseudomonadota</taxon>
        <taxon>Alphaproteobacteria</taxon>
        <taxon>Hyphomicrobiales</taxon>
        <taxon>Methylobacteriaceae</taxon>
        <taxon>Methylobacterium</taxon>
    </lineage>
</organism>
<protein>
    <submittedName>
        <fullName evidence="1">Uncharacterized protein</fullName>
    </submittedName>
</protein>
<dbReference type="EMBL" id="CP001349">
    <property type="protein sequence ID" value="ACL55948.1"/>
    <property type="molecule type" value="Genomic_DNA"/>
</dbReference>
<evidence type="ECO:0000313" key="1">
    <source>
        <dbReference type="EMBL" id="ACL55948.1"/>
    </source>
</evidence>
<accession>B8IGP8</accession>
<evidence type="ECO:0000313" key="2">
    <source>
        <dbReference type="Proteomes" id="UP000008207"/>
    </source>
</evidence>
<proteinExistence type="predicted"/>
<dbReference type="AlphaFoldDB" id="B8IGP8"/>